<comment type="cofactor">
    <cofactor evidence="1">
        <name>pantetheine 4'-phosphate</name>
        <dbReference type="ChEBI" id="CHEBI:47942"/>
    </cofactor>
</comment>
<dbReference type="GO" id="GO:0044550">
    <property type="term" value="P:secondary metabolite biosynthetic process"/>
    <property type="evidence" value="ECO:0007669"/>
    <property type="project" value="UniProtKB-ARBA"/>
</dbReference>
<gene>
    <name evidence="7" type="ORF">F5X71_07180</name>
</gene>
<dbReference type="Pfam" id="PF07993">
    <property type="entry name" value="NAD_binding_4"/>
    <property type="match status" value="1"/>
</dbReference>
<dbReference type="GO" id="GO:0008610">
    <property type="term" value="P:lipid biosynthetic process"/>
    <property type="evidence" value="ECO:0007669"/>
    <property type="project" value="UniProtKB-ARBA"/>
</dbReference>
<dbReference type="Gene3D" id="1.10.1200.10">
    <property type="entry name" value="ACP-like"/>
    <property type="match status" value="2"/>
</dbReference>
<accession>A0A6G9XMK3</accession>
<dbReference type="CDD" id="cd17643">
    <property type="entry name" value="A_NRPS_Cytc1-like"/>
    <property type="match status" value="1"/>
</dbReference>
<dbReference type="GO" id="GO:0016874">
    <property type="term" value="F:ligase activity"/>
    <property type="evidence" value="ECO:0007669"/>
    <property type="project" value="UniProtKB-KW"/>
</dbReference>
<dbReference type="InterPro" id="IPR000873">
    <property type="entry name" value="AMP-dep_synth/lig_dom"/>
</dbReference>
<dbReference type="SUPFAM" id="SSF51735">
    <property type="entry name" value="NAD(P)-binding Rossmann-fold domains"/>
    <property type="match status" value="1"/>
</dbReference>
<name>A0A6G9XMK3_NOCBR</name>
<dbReference type="InterPro" id="IPR036291">
    <property type="entry name" value="NAD(P)-bd_dom_sf"/>
</dbReference>
<dbReference type="Pfam" id="PF13193">
    <property type="entry name" value="AMP-binding_C"/>
    <property type="match status" value="2"/>
</dbReference>
<dbReference type="PANTHER" id="PTHR45527:SF14">
    <property type="entry name" value="PLIPASTATIN SYNTHASE SUBUNIT B"/>
    <property type="match status" value="1"/>
</dbReference>
<dbReference type="InterPro" id="IPR023213">
    <property type="entry name" value="CAT-like_dom_sf"/>
</dbReference>
<dbReference type="PROSITE" id="PS00012">
    <property type="entry name" value="PHOSPHOPANTETHEINE"/>
    <property type="match status" value="1"/>
</dbReference>
<feature type="region of interest" description="Disordered" evidence="5">
    <location>
        <begin position="1"/>
        <end position="23"/>
    </location>
</feature>
<reference evidence="7 8" key="1">
    <citation type="journal article" date="2019" name="ACS Chem. Biol.">
        <title>Identification and Mobilization of a Cryptic Antibiotic Biosynthesis Gene Locus from a Human-Pathogenic Nocardia Isolate.</title>
        <authorList>
            <person name="Herisse M."/>
            <person name="Ishida K."/>
            <person name="Porter J.L."/>
            <person name="Howden B."/>
            <person name="Hertweck C."/>
            <person name="Stinear T.P."/>
            <person name="Pidot S.J."/>
        </authorList>
    </citation>
    <scope>NUCLEOTIDE SEQUENCE [LARGE SCALE GENOMIC DNA]</scope>
    <source>
        <strain evidence="7 8">AUSMDU00024985</strain>
    </source>
</reference>
<dbReference type="FunFam" id="3.30.300.30:FF:000010">
    <property type="entry name" value="Enterobactin synthetase component F"/>
    <property type="match status" value="1"/>
</dbReference>
<dbReference type="InterPro" id="IPR025110">
    <property type="entry name" value="AMP-bd_C"/>
</dbReference>
<dbReference type="Gene3D" id="3.30.559.30">
    <property type="entry name" value="Nonribosomal peptide synthetase, condensation domain"/>
    <property type="match status" value="1"/>
</dbReference>
<dbReference type="SUPFAM" id="SSF52777">
    <property type="entry name" value="CoA-dependent acyltransferases"/>
    <property type="match status" value="2"/>
</dbReference>
<dbReference type="CDD" id="cd05930">
    <property type="entry name" value="A_NRPS"/>
    <property type="match status" value="1"/>
</dbReference>
<dbReference type="SUPFAM" id="SSF56801">
    <property type="entry name" value="Acetyl-CoA synthetase-like"/>
    <property type="match status" value="3"/>
</dbReference>
<dbReference type="Gene3D" id="3.30.300.30">
    <property type="match status" value="2"/>
</dbReference>
<dbReference type="EMBL" id="CP046171">
    <property type="protein sequence ID" value="QIS02128.1"/>
    <property type="molecule type" value="Genomic_DNA"/>
</dbReference>
<dbReference type="UniPathway" id="UPA00011"/>
<evidence type="ECO:0000256" key="1">
    <source>
        <dbReference type="ARBA" id="ARBA00001957"/>
    </source>
</evidence>
<dbReference type="Gene3D" id="3.40.50.980">
    <property type="match status" value="6"/>
</dbReference>
<evidence type="ECO:0000256" key="3">
    <source>
        <dbReference type="ARBA" id="ARBA00022553"/>
    </source>
</evidence>
<keyword evidence="3" id="KW-0597">Phosphoprotein</keyword>
<dbReference type="FunFam" id="3.40.50.980:FF:000001">
    <property type="entry name" value="Non-ribosomal peptide synthetase"/>
    <property type="match status" value="1"/>
</dbReference>
<dbReference type="InterPro" id="IPR009081">
    <property type="entry name" value="PP-bd_ACP"/>
</dbReference>
<proteinExistence type="predicted"/>
<dbReference type="PANTHER" id="PTHR45527">
    <property type="entry name" value="NONRIBOSOMAL PEPTIDE SYNTHETASE"/>
    <property type="match status" value="1"/>
</dbReference>
<dbReference type="GO" id="GO:0043041">
    <property type="term" value="P:amino acid activation for nonribosomal peptide biosynthetic process"/>
    <property type="evidence" value="ECO:0007669"/>
    <property type="project" value="TreeGrafter"/>
</dbReference>
<dbReference type="FunFam" id="3.40.50.12780:FF:000012">
    <property type="entry name" value="Non-ribosomal peptide synthetase"/>
    <property type="match status" value="1"/>
</dbReference>
<dbReference type="FunFam" id="3.40.50.980:FF:000002">
    <property type="entry name" value="Enterobactin synthetase component F"/>
    <property type="match status" value="1"/>
</dbReference>
<dbReference type="InterPro" id="IPR013120">
    <property type="entry name" value="FAR_NAD-bd"/>
</dbReference>
<sequence>MRDCASVAADQTREPRRARARRSGGATVPRLLALAVEADPDGIAVAFHGTELRYRELDDLSSRLARLLIGRGAGPGDLVAIAIEAPVEAVLVTWAVAKTGAGFVVLDPHEPEARTLRLLAAAKPIIGCTAATGFAAVRAFDGLEQVLIDDPGVRRELAQLSSEPVTYADRLRPVTGADIAYVSCGADDDEVGFVTQAEVAAAGTCPRQRQSPGPLGVFFGTLFPRTVYPGPDKTLAGMFDEVVRAFPDATAVSAGAAALTYRELDVRANRLARRLIARGIGPEHLVAVVLPRSVDLVVALLAVVKSGAAYLPIDPAYPADRIAYLLADAAPAAVLTRAGIAVPGATPVFEVNRVFDLNGAPIGDDERVRALRPRHLAYVIYTSGSTGRPKGVQIPHRNVIALLANTRARFGFDHRDVWTMFHSYAFDFAVWELWGALLHGGRVVLVDHETSRAPDQFLELLRAERVTVLNQTPSAFYQLAEADRVASESAPAAPLSLRYIIFGGEALDFGRVHDWQARHGSATRLVNMYGITETTVHTTFHPIAVGERSVIGSALSGSRVLVLDDRLRPVPAGVPGEIYVAGAQLARGYLGQAGLTAARFVANPFAPNGSRLYRSGDLAAWQADGNLVYLGRADDQVKVRGYRVELGEIESALLAIPAVRQAAVVVRTDPPGDRRIVAYVIGDVRSAQVRTAAAQALPDHMVPAAVVVIDALPLTAHGKLDRAALPVPVVDTAVFRAPARPIERTVAEAFAGVLGDIRIGLDDNFFALGGNSLLAAQAAARLGAALDARVPARLLFHAPTVAELAEAVSGRAATGARKPLVAGPRPDRVPLSMAQQRMWLLNQFDPASAVYNIPVAVRLIGELDVAALRAAVGDVIARHETLRTVYPQCDGVAYQSILDPAQAAIELVAETIDAAAVLPRIASVAATGFDVAVRVPLRVALFRLDTAVTEHVLVLVAHHICGDGSSMRPLTRDVMTAYAARSSGVAPEWTPLPVQYADFGIWQRAVLGADTDPDSLLARQAEYWRAALAGAPDELVLPFDRPRPATRSFAGGRVDFSIDGEVYHGLTELARAQNATLFMVVHAAFAVLLSRWSGSDDIAVGTAVAGRGEPELDDLIGMFVNTLVLRARVRGQESFEELLARIREADLQAFAHADIPFERLVELLRPDRSTARNPLFQVGLVFQNVATAAFELPGLSVSAVDIECDVEKYDLSLVLGVTDAGLAARFSFARDLFDETTIRAAATRFARLLAAIVAAPRRPVGDLSLLTPDEYAALTRMDSTRSAAGASMPELLLRGIRHGRDRVAVRASGRSISYGELDDYSSRLARVLIERGVGPECFVAVALPRGYEMLAVALAVGKAGGAYVPVDPAYPADRIGHMVTDSAPVLGITGTAYRDRVPGEVAWLELDHPDVAALCARRSPAPVTDSDRKSPLRLGNPAYLSYTSGSTGVPKGVTVTHAGLAGLVEHAVGVLGLGPDHALLHATSPSFDPAALEWLCALSVGASLVVLPHGVIGGPEFAAVLRDERVTHCSVTPAVLATIDPAAVPTATVLVGGDVSTPDLVAKWQPGRRYVNAYGPTEATVAATFGAQVAGRGVTIGRPVRGVSAVVLDARLHPVPPGVTGELYLAGDALARGYHDRAALTAHRFVANPWGEPGERMLRTGDLVRRRGPADRDAWDLEYVGRADRQVKIRGVRIELGEVDAVLGAHDDVGCAVTVAHETPTGETVLVGYVRAAVGREPDRDALLAHVERTLPRHLVPAAIVPLDDIPLTTTGKVDRKALPAPSFRAAAWRAPATPTEELVAEVFAQVLAVEQVGADDDFFARGGSSLRTLALQHALAEHGIEVPVSALFGASTVRALAAYLTGEHLAPHSPAVVAADAVLGPDISATGIAPMHRVGPRDVLLTGATGFLGAYLLRELLDRTDAVVWCLVRADSARAGRERIRQALRRFQLWDDALETRIVPIPGDLALPAFGLSDAEHGWLANRIDAIYHNGAQVNHLERYARLRAANVEGTREVLRLATTRRLKAVHFVSTVNTVISTAAAASVTEDTRIGADELPAQGYISTKWAAEQLVLRAAERGVPARVYRPGLVSGDLRVGINSPDDSFWNMVRAAVVLGIVPEVGAASVALVPVTYVARALVEISLGAATATAYHLVPDEPVAIRTLFDCLRRNGYPIETATFEEVRHRLTEQAHTRAQTGDDSLVRAALLGADFAAAPAPLIDATNTARALVHSAVTCAPIDEAALDTYIAAFRRTGFFPSGS</sequence>
<evidence type="ECO:0000256" key="2">
    <source>
        <dbReference type="ARBA" id="ARBA00022450"/>
    </source>
</evidence>
<dbReference type="PROSITE" id="PS00455">
    <property type="entry name" value="AMP_BINDING"/>
    <property type="match status" value="2"/>
</dbReference>
<dbReference type="Gene3D" id="3.30.559.10">
    <property type="entry name" value="Chloramphenicol acetyltransferase-like domain"/>
    <property type="match status" value="1"/>
</dbReference>
<dbReference type="FunFam" id="3.30.559.30:FF:000001">
    <property type="entry name" value="Non-ribosomal peptide synthetase"/>
    <property type="match status" value="1"/>
</dbReference>
<dbReference type="Gene3D" id="2.30.38.10">
    <property type="entry name" value="Luciferase, Domain 3"/>
    <property type="match status" value="2"/>
</dbReference>
<dbReference type="InterPro" id="IPR020806">
    <property type="entry name" value="PKS_PP-bd"/>
</dbReference>
<dbReference type="NCBIfam" id="TIGR01733">
    <property type="entry name" value="AA-adenyl-dom"/>
    <property type="match status" value="2"/>
</dbReference>
<evidence type="ECO:0000313" key="8">
    <source>
        <dbReference type="Proteomes" id="UP000501705"/>
    </source>
</evidence>
<dbReference type="Proteomes" id="UP000501705">
    <property type="component" value="Chromosome"/>
</dbReference>
<dbReference type="GO" id="GO:0031177">
    <property type="term" value="F:phosphopantetheine binding"/>
    <property type="evidence" value="ECO:0007669"/>
    <property type="project" value="InterPro"/>
</dbReference>
<dbReference type="PROSITE" id="PS50075">
    <property type="entry name" value="CARRIER"/>
    <property type="match status" value="2"/>
</dbReference>
<evidence type="ECO:0000313" key="7">
    <source>
        <dbReference type="EMBL" id="QIS02128.1"/>
    </source>
</evidence>
<dbReference type="InterPro" id="IPR020845">
    <property type="entry name" value="AMP-binding_CS"/>
</dbReference>
<protein>
    <submittedName>
        <fullName evidence="7">Amino acid adenylation domain-containing protein</fullName>
    </submittedName>
</protein>
<keyword evidence="2" id="KW-0596">Phosphopantetheine</keyword>
<dbReference type="InterPro" id="IPR001242">
    <property type="entry name" value="Condensation_dom"/>
</dbReference>
<evidence type="ECO:0000259" key="6">
    <source>
        <dbReference type="PROSITE" id="PS50075"/>
    </source>
</evidence>
<dbReference type="Gene3D" id="3.40.50.720">
    <property type="entry name" value="NAD(P)-binding Rossmann-like Domain"/>
    <property type="match status" value="1"/>
</dbReference>
<keyword evidence="4" id="KW-0436">Ligase</keyword>
<dbReference type="InterPro" id="IPR010071">
    <property type="entry name" value="AA_adenyl_dom"/>
</dbReference>
<dbReference type="Pfam" id="PF00550">
    <property type="entry name" value="PP-binding"/>
    <property type="match status" value="2"/>
</dbReference>
<dbReference type="Pfam" id="PF00668">
    <property type="entry name" value="Condensation"/>
    <property type="match status" value="1"/>
</dbReference>
<dbReference type="Pfam" id="PF00501">
    <property type="entry name" value="AMP-binding"/>
    <property type="match status" value="3"/>
</dbReference>
<evidence type="ECO:0000256" key="5">
    <source>
        <dbReference type="SAM" id="MobiDB-lite"/>
    </source>
</evidence>
<dbReference type="InterPro" id="IPR036736">
    <property type="entry name" value="ACP-like_sf"/>
</dbReference>
<dbReference type="NCBIfam" id="TIGR01746">
    <property type="entry name" value="Thioester-redct"/>
    <property type="match status" value="1"/>
</dbReference>
<evidence type="ECO:0000256" key="4">
    <source>
        <dbReference type="ARBA" id="ARBA00022598"/>
    </source>
</evidence>
<dbReference type="SUPFAM" id="SSF47336">
    <property type="entry name" value="ACP-like"/>
    <property type="match status" value="2"/>
</dbReference>
<dbReference type="GO" id="GO:0005829">
    <property type="term" value="C:cytosol"/>
    <property type="evidence" value="ECO:0007669"/>
    <property type="project" value="TreeGrafter"/>
</dbReference>
<dbReference type="CDD" id="cd19540">
    <property type="entry name" value="LCL_NRPS-like"/>
    <property type="match status" value="1"/>
</dbReference>
<dbReference type="InterPro" id="IPR006162">
    <property type="entry name" value="Ppantetheine_attach_site"/>
</dbReference>
<dbReference type="InterPro" id="IPR045851">
    <property type="entry name" value="AMP-bd_C_sf"/>
</dbReference>
<dbReference type="InterPro" id="IPR010080">
    <property type="entry name" value="Thioester_reductase-like_dom"/>
</dbReference>
<feature type="domain" description="Carrier" evidence="6">
    <location>
        <begin position="737"/>
        <end position="812"/>
    </location>
</feature>
<dbReference type="CDD" id="cd05235">
    <property type="entry name" value="SDR_e1"/>
    <property type="match status" value="1"/>
</dbReference>
<dbReference type="SMART" id="SM00823">
    <property type="entry name" value="PKS_PP"/>
    <property type="match status" value="2"/>
</dbReference>
<feature type="domain" description="Carrier" evidence="6">
    <location>
        <begin position="1791"/>
        <end position="1865"/>
    </location>
</feature>
<organism evidence="7 8">
    <name type="scientific">Nocardia brasiliensis</name>
    <dbReference type="NCBI Taxonomy" id="37326"/>
    <lineage>
        <taxon>Bacteria</taxon>
        <taxon>Bacillati</taxon>
        <taxon>Actinomycetota</taxon>
        <taxon>Actinomycetes</taxon>
        <taxon>Mycobacteriales</taxon>
        <taxon>Nocardiaceae</taxon>
        <taxon>Nocardia</taxon>
    </lineage>
</organism>